<gene>
    <name evidence="1" type="ORF">QFC21_002972</name>
</gene>
<keyword evidence="2" id="KW-1185">Reference proteome</keyword>
<evidence type="ECO:0000313" key="2">
    <source>
        <dbReference type="Proteomes" id="UP001227268"/>
    </source>
</evidence>
<evidence type="ECO:0000313" key="1">
    <source>
        <dbReference type="EMBL" id="KAJ9102571.1"/>
    </source>
</evidence>
<reference evidence="1" key="1">
    <citation type="submission" date="2023-04" db="EMBL/GenBank/DDBJ databases">
        <title>Draft Genome sequencing of Naganishia species isolated from polar environments using Oxford Nanopore Technology.</title>
        <authorList>
            <person name="Leo P."/>
            <person name="Venkateswaran K."/>
        </authorList>
    </citation>
    <scope>NUCLEOTIDE SEQUENCE</scope>
    <source>
        <strain evidence="1">MNA-CCFEE 5423</strain>
    </source>
</reference>
<dbReference type="EMBL" id="JASBWT010000008">
    <property type="protein sequence ID" value="KAJ9102571.1"/>
    <property type="molecule type" value="Genomic_DNA"/>
</dbReference>
<accession>A0ACC2VUV4</accession>
<proteinExistence type="predicted"/>
<protein>
    <submittedName>
        <fullName evidence="1">Uncharacterized protein</fullName>
    </submittedName>
</protein>
<comment type="caution">
    <text evidence="1">The sequence shown here is derived from an EMBL/GenBank/DDBJ whole genome shotgun (WGS) entry which is preliminary data.</text>
</comment>
<dbReference type="Proteomes" id="UP001227268">
    <property type="component" value="Unassembled WGS sequence"/>
</dbReference>
<sequence length="326" mass="36023">MGMSDLTTLVQAFGMMTRQSAELENNMNVGSPSLHMKPEPNTHRLVIVVSQAVERVLYYSSDQLPQERDHIIESSKPLASWPAAGEIIFKDVFMSYRKDLPPVLNGILQSGSIEIDGVDISTLGLGVLRSSMSLIPQEPLLFSGTIRSNLDPFDQYSDPHLLDAMRKATLIGDASVHQQPINGTIQKGRFHLDTPIESEGQNLSVGERALLSLARALVKDSQITILDEATASTDAATDAKIQETIRREFGNKTILCIAHRLRTILSFDKILVMDAGTCREYAAPLELFCKEDSLFRSLCIKSDITLEDIQNAQAQAKEDRARLADI</sequence>
<organism evidence="1 2">
    <name type="scientific">Naganishia friedmannii</name>
    <dbReference type="NCBI Taxonomy" id="89922"/>
    <lineage>
        <taxon>Eukaryota</taxon>
        <taxon>Fungi</taxon>
        <taxon>Dikarya</taxon>
        <taxon>Basidiomycota</taxon>
        <taxon>Agaricomycotina</taxon>
        <taxon>Tremellomycetes</taxon>
        <taxon>Filobasidiales</taxon>
        <taxon>Filobasidiaceae</taxon>
        <taxon>Naganishia</taxon>
    </lineage>
</organism>
<name>A0ACC2VUV4_9TREE</name>